<dbReference type="Proteomes" id="UP001623330">
    <property type="component" value="Unassembled WGS sequence"/>
</dbReference>
<reference evidence="1 2" key="1">
    <citation type="submission" date="2024-05" db="EMBL/GenBank/DDBJ databases">
        <title>Long read based assembly of the Candida bracarensis genome reveals expanded adhesin content.</title>
        <authorList>
            <person name="Marcet-Houben M."/>
            <person name="Ksiezopolska E."/>
            <person name="Gabaldon T."/>
        </authorList>
    </citation>
    <scope>NUCLEOTIDE SEQUENCE [LARGE SCALE GENOMIC DNA]</scope>
    <source>
        <strain evidence="1 2">CBM6</strain>
    </source>
</reference>
<accession>A0ABR4NLX2</accession>
<comment type="caution">
    <text evidence="1">The sequence shown here is derived from an EMBL/GenBank/DDBJ whole genome shotgun (WGS) entry which is preliminary data.</text>
</comment>
<sequence length="125" mass="14205">MTSSDIVSITEFCAKYKISKAAMKAFNLNNEVKVQPLSRELFIELSNELLSKQDQEKELGNLTFEILTSEDLRREDDGYENTLVPDRTTNIIQSSETELDDTTDIKILYSIESEVLVKCSSPPYS</sequence>
<dbReference type="EMBL" id="JBEVYD010000013">
    <property type="protein sequence ID" value="KAL3228571.1"/>
    <property type="molecule type" value="Genomic_DNA"/>
</dbReference>
<evidence type="ECO:0000313" key="1">
    <source>
        <dbReference type="EMBL" id="KAL3228571.1"/>
    </source>
</evidence>
<name>A0ABR4NLX2_9SACH</name>
<proteinExistence type="predicted"/>
<evidence type="ECO:0000313" key="2">
    <source>
        <dbReference type="Proteomes" id="UP001623330"/>
    </source>
</evidence>
<organism evidence="1 2">
    <name type="scientific">Nakaseomyces bracarensis</name>
    <dbReference type="NCBI Taxonomy" id="273131"/>
    <lineage>
        <taxon>Eukaryota</taxon>
        <taxon>Fungi</taxon>
        <taxon>Dikarya</taxon>
        <taxon>Ascomycota</taxon>
        <taxon>Saccharomycotina</taxon>
        <taxon>Saccharomycetes</taxon>
        <taxon>Saccharomycetales</taxon>
        <taxon>Saccharomycetaceae</taxon>
        <taxon>Nakaseomyces</taxon>
    </lineage>
</organism>
<keyword evidence="2" id="KW-1185">Reference proteome</keyword>
<gene>
    <name evidence="1" type="ORF">RNJ44_02516</name>
</gene>
<protein>
    <submittedName>
        <fullName evidence="1">Uncharacterized protein</fullName>
    </submittedName>
</protein>